<name>A0ABR1IQA0_9AGAR</name>
<comment type="caution">
    <text evidence="3">The sequence shown here is derived from an EMBL/GenBank/DDBJ whole genome shotgun (WGS) entry which is preliminary data.</text>
</comment>
<gene>
    <name evidence="3" type="ORF">VKT23_019581</name>
</gene>
<dbReference type="EMBL" id="JBANRG010000104">
    <property type="protein sequence ID" value="KAK7435626.1"/>
    <property type="molecule type" value="Genomic_DNA"/>
</dbReference>
<organism evidence="3 4">
    <name type="scientific">Marasmiellus scandens</name>
    <dbReference type="NCBI Taxonomy" id="2682957"/>
    <lineage>
        <taxon>Eukaryota</taxon>
        <taxon>Fungi</taxon>
        <taxon>Dikarya</taxon>
        <taxon>Basidiomycota</taxon>
        <taxon>Agaricomycotina</taxon>
        <taxon>Agaricomycetes</taxon>
        <taxon>Agaricomycetidae</taxon>
        <taxon>Agaricales</taxon>
        <taxon>Marasmiineae</taxon>
        <taxon>Omphalotaceae</taxon>
        <taxon>Marasmiellus</taxon>
    </lineage>
</organism>
<feature type="domain" description="DUF6593" evidence="2">
    <location>
        <begin position="119"/>
        <end position="274"/>
    </location>
</feature>
<feature type="region of interest" description="Disordered" evidence="1">
    <location>
        <begin position="1"/>
        <end position="97"/>
    </location>
</feature>
<proteinExistence type="predicted"/>
<evidence type="ECO:0000259" key="2">
    <source>
        <dbReference type="Pfam" id="PF20236"/>
    </source>
</evidence>
<feature type="compositionally biased region" description="Low complexity" evidence="1">
    <location>
        <begin position="82"/>
        <end position="97"/>
    </location>
</feature>
<dbReference type="InterPro" id="IPR046528">
    <property type="entry name" value="DUF6593"/>
</dbReference>
<evidence type="ECO:0000256" key="1">
    <source>
        <dbReference type="SAM" id="MobiDB-lite"/>
    </source>
</evidence>
<feature type="compositionally biased region" description="Low complexity" evidence="1">
    <location>
        <begin position="15"/>
        <end position="32"/>
    </location>
</feature>
<sequence length="289" mass="31569">MAPSSSHSPYQDANAPSPYASGPPGSSPYPYSQRSNPHPPLNYGTSPSPNQNPFHHPHPHFQSNSSLHAQAPLYSPSTQFTPPRSDSPSQASSVASQQNHLQNSISFLITDPTLISSFLVTQQGLALYKTETEAGFWGDKKTVVYKLDNTGTNAVGRGSGDSIYPGGFPYIKMAEIEKHSLSDNVVRVWGREVKPVKLTTLNESVEFPGFDGYPYKWKYQKDGFKLQRRDTSDHIELGSFSMKGSRITLEIEKDAMHLLDQCVATLVLGARNRKETGEAVQAAVSAATG</sequence>
<evidence type="ECO:0000313" key="4">
    <source>
        <dbReference type="Proteomes" id="UP001498398"/>
    </source>
</evidence>
<reference evidence="3 4" key="1">
    <citation type="submission" date="2024-01" db="EMBL/GenBank/DDBJ databases">
        <title>A draft genome for the cacao thread blight pathogen Marasmiellus scandens.</title>
        <authorList>
            <person name="Baruah I.K."/>
            <person name="Leung J."/>
            <person name="Bukari Y."/>
            <person name="Amoako-Attah I."/>
            <person name="Meinhardt L.W."/>
            <person name="Bailey B.A."/>
            <person name="Cohen S.P."/>
        </authorList>
    </citation>
    <scope>NUCLEOTIDE SEQUENCE [LARGE SCALE GENOMIC DNA]</scope>
    <source>
        <strain evidence="3 4">GH-19</strain>
    </source>
</reference>
<keyword evidence="4" id="KW-1185">Reference proteome</keyword>
<dbReference type="Proteomes" id="UP001498398">
    <property type="component" value="Unassembled WGS sequence"/>
</dbReference>
<feature type="compositionally biased region" description="Low complexity" evidence="1">
    <location>
        <begin position="46"/>
        <end position="66"/>
    </location>
</feature>
<dbReference type="Pfam" id="PF20236">
    <property type="entry name" value="DUF6593"/>
    <property type="match status" value="1"/>
</dbReference>
<evidence type="ECO:0000313" key="3">
    <source>
        <dbReference type="EMBL" id="KAK7435626.1"/>
    </source>
</evidence>
<feature type="compositionally biased region" description="Polar residues" evidence="1">
    <location>
        <begin position="1"/>
        <end position="11"/>
    </location>
</feature>
<accession>A0ABR1IQA0</accession>
<protein>
    <recommendedName>
        <fullName evidence="2">DUF6593 domain-containing protein</fullName>
    </recommendedName>
</protein>